<dbReference type="SUPFAM" id="SSF53448">
    <property type="entry name" value="Nucleotide-diphospho-sugar transferases"/>
    <property type="match status" value="1"/>
</dbReference>
<evidence type="ECO:0000256" key="4">
    <source>
        <dbReference type="ARBA" id="ARBA00014871"/>
    </source>
</evidence>
<dbReference type="InterPro" id="IPR029044">
    <property type="entry name" value="Nucleotide-diphossugar_trans"/>
</dbReference>
<dbReference type="EMBL" id="CADCXU010026942">
    <property type="protein sequence ID" value="CAB0013668.1"/>
    <property type="molecule type" value="Genomic_DNA"/>
</dbReference>
<dbReference type="Gene3D" id="3.90.550.20">
    <property type="match status" value="1"/>
</dbReference>
<keyword evidence="11" id="KW-1185">Reference proteome</keyword>
<feature type="domain" description="Caspase family p10" evidence="7">
    <location>
        <begin position="571"/>
        <end position="670"/>
    </location>
</feature>
<dbReference type="SUPFAM" id="SSF52129">
    <property type="entry name" value="Caspase-like"/>
    <property type="match status" value="1"/>
</dbReference>
<dbReference type="OrthoDB" id="1378at2759"/>
<dbReference type="GO" id="GO:0000338">
    <property type="term" value="P:protein deneddylation"/>
    <property type="evidence" value="ECO:0007669"/>
    <property type="project" value="InterPro"/>
</dbReference>
<dbReference type="InterPro" id="IPR029030">
    <property type="entry name" value="Caspase-like_dom_sf"/>
</dbReference>
<dbReference type="GO" id="GO:0005506">
    <property type="term" value="F:iron ion binding"/>
    <property type="evidence" value="ECO:0007669"/>
    <property type="project" value="InterPro"/>
</dbReference>
<dbReference type="Gene3D" id="1.10.630.10">
    <property type="entry name" value="Cytochrome P450"/>
    <property type="match status" value="1"/>
</dbReference>
<comment type="similarity">
    <text evidence="1 6">Belongs to the peptidase C14A family.</text>
</comment>
<reference evidence="10 11" key="1">
    <citation type="submission" date="2020-02" db="EMBL/GenBank/DDBJ databases">
        <authorList>
            <person name="Ferguson B K."/>
        </authorList>
    </citation>
    <scope>NUCLEOTIDE SEQUENCE [LARGE SCALE GENOMIC DNA]</scope>
</reference>
<dbReference type="InterPro" id="IPR011600">
    <property type="entry name" value="Pept_C14_caspase"/>
</dbReference>
<dbReference type="GO" id="GO:0016705">
    <property type="term" value="F:oxidoreductase activity, acting on paired donors, with incorporation or reduction of molecular oxygen"/>
    <property type="evidence" value="ECO:0007669"/>
    <property type="project" value="InterPro"/>
</dbReference>
<dbReference type="InterPro" id="IPR024969">
    <property type="entry name" value="EIF3F/CSN6-like_C"/>
</dbReference>
<accession>A0A6H5HC86</accession>
<dbReference type="CDD" id="cd08063">
    <property type="entry name" value="MPN_CSN6"/>
    <property type="match status" value="1"/>
</dbReference>
<dbReference type="InterPro" id="IPR033859">
    <property type="entry name" value="MPN_CSN6"/>
</dbReference>
<proteinExistence type="inferred from homology"/>
<keyword evidence="5" id="KW-0560">Oxidoreductase</keyword>
<dbReference type="InterPro" id="IPR015917">
    <property type="entry name" value="Pept_C14A"/>
</dbReference>
<dbReference type="FunFam" id="3.40.140.10:FF:000075">
    <property type="entry name" value="COP9 signalosome complex subunit 6"/>
    <property type="match status" value="1"/>
</dbReference>
<dbReference type="GO" id="GO:0006508">
    <property type="term" value="P:proteolysis"/>
    <property type="evidence" value="ECO:0007669"/>
    <property type="project" value="InterPro"/>
</dbReference>
<evidence type="ECO:0000259" key="8">
    <source>
        <dbReference type="PROSITE" id="PS50208"/>
    </source>
</evidence>
<dbReference type="Pfam" id="PF00656">
    <property type="entry name" value="Peptidase_C14"/>
    <property type="match status" value="1"/>
</dbReference>
<dbReference type="Pfam" id="PF00067">
    <property type="entry name" value="p450"/>
    <property type="match status" value="1"/>
</dbReference>
<name>A0A6H5HC86_9HEMI</name>
<dbReference type="InterPro" id="IPR000555">
    <property type="entry name" value="JAMM/MPN+_dom"/>
</dbReference>
<dbReference type="GO" id="GO:0004497">
    <property type="term" value="F:monooxygenase activity"/>
    <property type="evidence" value="ECO:0007669"/>
    <property type="project" value="UniProtKB-KW"/>
</dbReference>
<keyword evidence="5" id="KW-0503">Monooxygenase</keyword>
<comment type="similarity">
    <text evidence="2">Belongs to the cytochrome P450 family.</text>
</comment>
<gene>
    <name evidence="10" type="ORF">NTEN_LOCUS18258</name>
</gene>
<dbReference type="PANTHER" id="PTHR10540">
    <property type="entry name" value="EUKARYOTIC TRANSLATION INITIATION FACTOR 3 SUBUNIT F-RELATED"/>
    <property type="match status" value="1"/>
</dbReference>
<dbReference type="InterPro" id="IPR002138">
    <property type="entry name" value="Pept_C14_p10"/>
</dbReference>
<dbReference type="InterPro" id="IPR001309">
    <property type="entry name" value="Pept_C14_p20"/>
</dbReference>
<dbReference type="GO" id="GO:0008237">
    <property type="term" value="F:metallopeptidase activity"/>
    <property type="evidence" value="ECO:0007669"/>
    <property type="project" value="InterPro"/>
</dbReference>
<dbReference type="PRINTS" id="PR00376">
    <property type="entry name" value="IL1BCENZYME"/>
</dbReference>
<dbReference type="PANTHER" id="PTHR10540:SF8">
    <property type="entry name" value="COP9 SIGNALOSOME COMPLEX SUBUNIT 6"/>
    <property type="match status" value="1"/>
</dbReference>
<dbReference type="InterPro" id="IPR037518">
    <property type="entry name" value="MPN"/>
</dbReference>
<protein>
    <recommendedName>
        <fullName evidence="4">COP9 signalosome complex subunit 6</fullName>
    </recommendedName>
</protein>
<feature type="domain" description="Caspase family p20" evidence="8">
    <location>
        <begin position="396"/>
        <end position="552"/>
    </location>
</feature>
<dbReference type="InterPro" id="IPR007577">
    <property type="entry name" value="GlycoTrfase_DXD_sugar-bd_CS"/>
</dbReference>
<dbReference type="GO" id="GO:0004197">
    <property type="term" value="F:cysteine-type endopeptidase activity"/>
    <property type="evidence" value="ECO:0007669"/>
    <property type="project" value="InterPro"/>
</dbReference>
<dbReference type="SMART" id="SM00115">
    <property type="entry name" value="CASc"/>
    <property type="match status" value="1"/>
</dbReference>
<evidence type="ECO:0000256" key="5">
    <source>
        <dbReference type="ARBA" id="ARBA00023033"/>
    </source>
</evidence>
<dbReference type="InterPro" id="IPR001128">
    <property type="entry name" value="Cyt_P450"/>
</dbReference>
<evidence type="ECO:0000259" key="9">
    <source>
        <dbReference type="PROSITE" id="PS50249"/>
    </source>
</evidence>
<evidence type="ECO:0000259" key="7">
    <source>
        <dbReference type="PROSITE" id="PS50207"/>
    </source>
</evidence>
<dbReference type="SUPFAM" id="SSF48264">
    <property type="entry name" value="Cytochrome P450"/>
    <property type="match status" value="1"/>
</dbReference>
<evidence type="ECO:0000256" key="3">
    <source>
        <dbReference type="ARBA" id="ARBA00010893"/>
    </source>
</evidence>
<dbReference type="PROSITE" id="PS50249">
    <property type="entry name" value="MPN"/>
    <property type="match status" value="1"/>
</dbReference>
<dbReference type="Proteomes" id="UP000479000">
    <property type="component" value="Unassembled WGS sequence"/>
</dbReference>
<feature type="domain" description="MPN" evidence="9">
    <location>
        <begin position="990"/>
        <end position="1127"/>
    </location>
</feature>
<evidence type="ECO:0000256" key="2">
    <source>
        <dbReference type="ARBA" id="ARBA00010617"/>
    </source>
</evidence>
<dbReference type="PROSITE" id="PS50208">
    <property type="entry name" value="CASPASE_P20"/>
    <property type="match status" value="1"/>
</dbReference>
<dbReference type="GO" id="GO:0020037">
    <property type="term" value="F:heme binding"/>
    <property type="evidence" value="ECO:0007669"/>
    <property type="project" value="InterPro"/>
</dbReference>
<evidence type="ECO:0000256" key="6">
    <source>
        <dbReference type="RuleBase" id="RU003971"/>
    </source>
</evidence>
<dbReference type="InterPro" id="IPR036396">
    <property type="entry name" value="Cyt_P450_sf"/>
</dbReference>
<organism evidence="10 11">
    <name type="scientific">Nesidiocoris tenuis</name>
    <dbReference type="NCBI Taxonomy" id="355587"/>
    <lineage>
        <taxon>Eukaryota</taxon>
        <taxon>Metazoa</taxon>
        <taxon>Ecdysozoa</taxon>
        <taxon>Arthropoda</taxon>
        <taxon>Hexapoda</taxon>
        <taxon>Insecta</taxon>
        <taxon>Pterygota</taxon>
        <taxon>Neoptera</taxon>
        <taxon>Paraneoptera</taxon>
        <taxon>Hemiptera</taxon>
        <taxon>Heteroptera</taxon>
        <taxon>Panheteroptera</taxon>
        <taxon>Cimicomorpha</taxon>
        <taxon>Miridae</taxon>
        <taxon>Dicyphina</taxon>
        <taxon>Nesidiocoris</taxon>
    </lineage>
</organism>
<dbReference type="Pfam" id="PF13012">
    <property type="entry name" value="MitMem_reg"/>
    <property type="match status" value="1"/>
</dbReference>
<evidence type="ECO:0000256" key="1">
    <source>
        <dbReference type="ARBA" id="ARBA00010134"/>
    </source>
</evidence>
<dbReference type="Gene3D" id="3.40.50.1460">
    <property type="match status" value="1"/>
</dbReference>
<dbReference type="Pfam" id="PF04488">
    <property type="entry name" value="Gly_transf_sug"/>
    <property type="match status" value="1"/>
</dbReference>
<comment type="similarity">
    <text evidence="3">Belongs to the peptidase M67A family. CSN6 subfamily.</text>
</comment>
<evidence type="ECO:0000313" key="11">
    <source>
        <dbReference type="Proteomes" id="UP000479000"/>
    </source>
</evidence>
<evidence type="ECO:0000313" key="10">
    <source>
        <dbReference type="EMBL" id="CAB0013668.1"/>
    </source>
</evidence>
<dbReference type="GO" id="GO:0008180">
    <property type="term" value="C:COP9 signalosome"/>
    <property type="evidence" value="ECO:0007669"/>
    <property type="project" value="InterPro"/>
</dbReference>
<dbReference type="SMART" id="SM00232">
    <property type="entry name" value="JAB_MPN"/>
    <property type="match status" value="1"/>
</dbReference>
<dbReference type="Gene3D" id="3.40.140.10">
    <property type="entry name" value="Cytidine Deaminase, domain 2"/>
    <property type="match status" value="1"/>
</dbReference>
<dbReference type="PROSITE" id="PS50207">
    <property type="entry name" value="CASPASE_P10"/>
    <property type="match status" value="1"/>
</dbReference>
<sequence>MWLLLVGILALVYWLWKPFYWKGKGVKYLVPYPLIGNSIGLITKGNSTFRRDLYYAFPDEKMFGFHLFTQPILCIRDPDIAVDVFVKDFEHFTANGLGSNQEYDLSGGNILFLHGTQWKEMRNKISPFFTPAKVKAMMNSIDVTMPKAVKILEENLRAGSACDIGNLFTRMTNDVITQACFGIESDAFEKNSAFLPLADLFFSPHTNVMFTIKAVSQSLFKYLRLQSFDLDSSLFLKRIMKNLVEYRKENNVQGHDFVQGIIEILDKEHRTVDEDRMKKIEYYPDGTRVPKFDFDELFLQALIIFIGGVESTASTMTWIFYELAKNQEMQDRCREEVMDVVKRTGSPLKLDQQNEIPTVLGAINAATLAYSSSWTPDVSFNFDYPLDMYNIKDHDHPGLCIIINQINYGNLKTNRGSSVQDVSRLRAVLTKLKFLVVDYEDVSAAEFPDTVNRAIVDNFTEDHSIMLMIVMAHGGDGFVTCPTVRTTSFHSNQVETLDDITGNLRAEETSAPSLPIRSNDISVADIQKCLLQCKSLQAVPKILILNSCRGPEVFRNREYFQNADYVADECYANRIQPHVDLITCYTTLPGYLNFRDIHQGSLFMQVFCDILSIRPDIEVGELFTLINARLMVPTPALSRDFEPSSLTGNRGIANPCDFTSCLTKKLYLSVPQRQISEEMDPIEESYRSYEEPADFECFDNKIGSRDGFPIVPNIVHFIRWNQQFSFLDAICVLAAYRNQRPERLIIHTDLDSFDGKYWEMIRNEPGIEDVLEVKHLAVPTEIFDQELNSAWKYWHGGDIARIQVLMKYGGIFLDNDSFLVKSLDEYRKFELTLGWQPGLYLANQAVLAHKNARFLEKWLNSYRHRYYAWGWYYNTGERPTTDILEKEPHLIHRVDKFFCEYTGMMEFLYLENHSNWSEHYVIHLLSRHTEELVKNLSAAATYPVVFDEYNIAKYNATIRQISTKMPVEMEVDEANKNVMANSAAVGSVSLSLHPLVLMNISEHWTRVRAQEQGNAQQVIGALIGRQRGRNLELMNSFELVFNRIAGDIVIDRDYYNTKEEQFKQVFSDMDFLGWYTTGDAPDDSDIKVHKQICEINESPVLLKLNPSKVSQSEQQLPVTLYESVIDLVEGEATMLFVELHYTLATEEAERIGVDHVARMSSSDGSSESSLVSEHLTAQHSAIKMLHSRVRHVLDYLRQVQAGQLPRQHDVLRDAYSLSHRLPVIQSPRFHGDFYNQCNDVGLTTYLGTITKGCNDMNQLVNKFNLLYDRQGLGRRMRGILF</sequence>
<dbReference type="Pfam" id="PF01398">
    <property type="entry name" value="JAB"/>
    <property type="match status" value="1"/>
</dbReference>